<keyword evidence="5" id="KW-1185">Reference proteome</keyword>
<evidence type="ECO:0000313" key="4">
    <source>
        <dbReference type="EMBL" id="QQC43437.1"/>
    </source>
</evidence>
<feature type="transmembrane region" description="Helical" evidence="2">
    <location>
        <begin position="139"/>
        <end position="156"/>
    </location>
</feature>
<feature type="transmembrane region" description="Helical" evidence="2">
    <location>
        <begin position="162"/>
        <end position="180"/>
    </location>
</feature>
<reference evidence="4 5" key="1">
    <citation type="submission" date="2020-12" db="EMBL/GenBank/DDBJ databases">
        <title>FDA dAtabase for Regulatory Grade micrObial Sequences (FDA-ARGOS): Supporting development and validation of Infectious Disease Dx tests.</title>
        <authorList>
            <person name="Sproer C."/>
            <person name="Gronow S."/>
            <person name="Severitt S."/>
            <person name="Schroder I."/>
            <person name="Tallon L."/>
            <person name="Sadzewicz L."/>
            <person name="Zhao X."/>
            <person name="Boylan J."/>
            <person name="Ott S."/>
            <person name="Bowen H."/>
            <person name="Vavikolanu K."/>
            <person name="Mehta A."/>
            <person name="Aluvathingal J."/>
            <person name="Nadendla S."/>
            <person name="Lowell S."/>
            <person name="Myers T."/>
            <person name="Yan Y."/>
            <person name="Sichtig H."/>
        </authorList>
    </citation>
    <scope>NUCLEOTIDE SEQUENCE [LARGE SCALE GENOMIC DNA]</scope>
    <source>
        <strain evidence="4 5">FDAARGOS_985</strain>
    </source>
</reference>
<evidence type="ECO:0000256" key="2">
    <source>
        <dbReference type="SAM" id="Phobius"/>
    </source>
</evidence>
<keyword evidence="2" id="KW-1133">Transmembrane helix</keyword>
<feature type="transmembrane region" description="Helical" evidence="2">
    <location>
        <begin position="187"/>
        <end position="210"/>
    </location>
</feature>
<accession>A0AAQ0BWL5</accession>
<dbReference type="AlphaFoldDB" id="A0AAQ0BWL5"/>
<evidence type="ECO:0000259" key="3">
    <source>
        <dbReference type="Pfam" id="PF04235"/>
    </source>
</evidence>
<sequence>MSTLSFTGERQLRFPSPDVARGFMLALIALANVPWWLKYFPDYPANGTAMVEAMSAADQWWFVARTLFVDRRAYPLFSILFGFGMAIMAARTIERERRAAREALPTEISAGWAPVQWQIFNEEVERRARRAASRLIRRRGWWMLAFGALHGIVFAGDIIGSYGLVAVVFAEVIVSARAWLMSLIAAVFTAFSLWSMWGIAMVVGSAPMALAAAPRGTLRLTYPLMSLGEWAGITPVTTLLSLVVPCVMIGVGVARWGLLQDPRGRGALLGAIAVGGLAVGAVGGLPYALGQLGWGFVGAGTWANPLFHASGVVGACGWLALLALVGGGPRENLGTVCTFFSAIGRRSMTAYLSQTILFAGVFGALGVFGVRVVGDAVGGLIALCVWAFIGIGCVLAEAAGSSRGPAERALRGLVSRSARSLPLPSLPMPVAPSAMVPPAPAAQGIPNGGETQG</sequence>
<proteinExistence type="predicted"/>
<name>A0AAQ0BWL5_9ACTO</name>
<feature type="transmembrane region" description="Helical" evidence="2">
    <location>
        <begin position="266"/>
        <end position="287"/>
    </location>
</feature>
<protein>
    <submittedName>
        <fullName evidence="4">DUF418 domain-containing protein</fullName>
    </submittedName>
</protein>
<gene>
    <name evidence="4" type="ORF">I6H42_06440</name>
</gene>
<dbReference type="PANTHER" id="PTHR30590">
    <property type="entry name" value="INNER MEMBRANE PROTEIN"/>
    <property type="match status" value="1"/>
</dbReference>
<dbReference type="Proteomes" id="UP000595220">
    <property type="component" value="Chromosome"/>
</dbReference>
<feature type="transmembrane region" description="Helical" evidence="2">
    <location>
        <begin position="376"/>
        <end position="396"/>
    </location>
</feature>
<feature type="transmembrane region" description="Helical" evidence="2">
    <location>
        <begin position="230"/>
        <end position="254"/>
    </location>
</feature>
<dbReference type="PANTHER" id="PTHR30590:SF2">
    <property type="entry name" value="INNER MEMBRANE PROTEIN"/>
    <property type="match status" value="1"/>
</dbReference>
<feature type="transmembrane region" description="Helical" evidence="2">
    <location>
        <begin position="73"/>
        <end position="93"/>
    </location>
</feature>
<organism evidence="4 5">
    <name type="scientific">Schaalia meyeri</name>
    <dbReference type="NCBI Taxonomy" id="52773"/>
    <lineage>
        <taxon>Bacteria</taxon>
        <taxon>Bacillati</taxon>
        <taxon>Actinomycetota</taxon>
        <taxon>Actinomycetes</taxon>
        <taxon>Actinomycetales</taxon>
        <taxon>Actinomycetaceae</taxon>
        <taxon>Schaalia</taxon>
    </lineage>
</organism>
<dbReference type="RefSeq" id="WP_074633312.1">
    <property type="nucleotide sequence ID" value="NZ_CP066065.1"/>
</dbReference>
<dbReference type="InterPro" id="IPR052529">
    <property type="entry name" value="Bact_Transport_Assoc"/>
</dbReference>
<feature type="domain" description="DUF418" evidence="3">
    <location>
        <begin position="254"/>
        <end position="415"/>
    </location>
</feature>
<keyword evidence="2" id="KW-0472">Membrane</keyword>
<feature type="transmembrane region" description="Helical" evidence="2">
    <location>
        <begin position="348"/>
        <end position="370"/>
    </location>
</feature>
<dbReference type="Pfam" id="PF04235">
    <property type="entry name" value="DUF418"/>
    <property type="match status" value="1"/>
</dbReference>
<dbReference type="InterPro" id="IPR007349">
    <property type="entry name" value="DUF418"/>
</dbReference>
<feature type="transmembrane region" description="Helical" evidence="2">
    <location>
        <begin position="20"/>
        <end position="37"/>
    </location>
</feature>
<feature type="transmembrane region" description="Helical" evidence="2">
    <location>
        <begin position="307"/>
        <end position="327"/>
    </location>
</feature>
<feature type="region of interest" description="Disordered" evidence="1">
    <location>
        <begin position="434"/>
        <end position="453"/>
    </location>
</feature>
<dbReference type="EMBL" id="CP066065">
    <property type="protein sequence ID" value="QQC43437.1"/>
    <property type="molecule type" value="Genomic_DNA"/>
</dbReference>
<evidence type="ECO:0000313" key="5">
    <source>
        <dbReference type="Proteomes" id="UP000595220"/>
    </source>
</evidence>
<keyword evidence="2" id="KW-0812">Transmembrane</keyword>
<evidence type="ECO:0000256" key="1">
    <source>
        <dbReference type="SAM" id="MobiDB-lite"/>
    </source>
</evidence>